<proteinExistence type="predicted"/>
<gene>
    <name evidence="1" type="ORF">ACAOBT_LOCUS3610</name>
</gene>
<keyword evidence="2" id="KW-1185">Reference proteome</keyword>
<protein>
    <submittedName>
        <fullName evidence="1">Uncharacterized protein</fullName>
    </submittedName>
</protein>
<evidence type="ECO:0000313" key="2">
    <source>
        <dbReference type="Proteomes" id="UP001152888"/>
    </source>
</evidence>
<sequence>MNYGKASVPDNQISGVSTETYRRRILFARVSHLACDILPGDLLAKSLGNTPVEIASTILYKYLWSVLISLAESSDYRTMPKPQYTQKFRDAWLKDLSLKEWLLVSCCTFIAETNFSPMHNSTIYFQEA</sequence>
<name>A0A9P0NXD3_ACAOB</name>
<dbReference type="AlphaFoldDB" id="A0A9P0NXD3"/>
<accession>A0A9P0NXD3</accession>
<evidence type="ECO:0000313" key="1">
    <source>
        <dbReference type="EMBL" id="CAH1960212.1"/>
    </source>
</evidence>
<dbReference type="OrthoDB" id="10615530at2759"/>
<dbReference type="EMBL" id="CAKOFQ010006687">
    <property type="protein sequence ID" value="CAH1960212.1"/>
    <property type="molecule type" value="Genomic_DNA"/>
</dbReference>
<comment type="caution">
    <text evidence="1">The sequence shown here is derived from an EMBL/GenBank/DDBJ whole genome shotgun (WGS) entry which is preliminary data.</text>
</comment>
<reference evidence="1" key="1">
    <citation type="submission" date="2022-03" db="EMBL/GenBank/DDBJ databases">
        <authorList>
            <person name="Sayadi A."/>
        </authorList>
    </citation>
    <scope>NUCLEOTIDE SEQUENCE</scope>
</reference>
<dbReference type="Proteomes" id="UP001152888">
    <property type="component" value="Unassembled WGS sequence"/>
</dbReference>
<organism evidence="1 2">
    <name type="scientific">Acanthoscelides obtectus</name>
    <name type="common">Bean weevil</name>
    <name type="synonym">Bruchus obtectus</name>
    <dbReference type="NCBI Taxonomy" id="200917"/>
    <lineage>
        <taxon>Eukaryota</taxon>
        <taxon>Metazoa</taxon>
        <taxon>Ecdysozoa</taxon>
        <taxon>Arthropoda</taxon>
        <taxon>Hexapoda</taxon>
        <taxon>Insecta</taxon>
        <taxon>Pterygota</taxon>
        <taxon>Neoptera</taxon>
        <taxon>Endopterygota</taxon>
        <taxon>Coleoptera</taxon>
        <taxon>Polyphaga</taxon>
        <taxon>Cucujiformia</taxon>
        <taxon>Chrysomeloidea</taxon>
        <taxon>Chrysomelidae</taxon>
        <taxon>Bruchinae</taxon>
        <taxon>Bruchini</taxon>
        <taxon>Acanthoscelides</taxon>
    </lineage>
</organism>